<feature type="DNA-binding region" description="H-T-H motif" evidence="4">
    <location>
        <begin position="37"/>
        <end position="56"/>
    </location>
</feature>
<evidence type="ECO:0000313" key="7">
    <source>
        <dbReference type="Proteomes" id="UP000638263"/>
    </source>
</evidence>
<reference evidence="6" key="1">
    <citation type="journal article" date="2014" name="Int. J. Syst. Evol. Microbiol.">
        <title>Complete genome sequence of Corynebacterium casei LMG S-19264T (=DSM 44701T), isolated from a smear-ripened cheese.</title>
        <authorList>
            <consortium name="US DOE Joint Genome Institute (JGI-PGF)"/>
            <person name="Walter F."/>
            <person name="Albersmeier A."/>
            <person name="Kalinowski J."/>
            <person name="Ruckert C."/>
        </authorList>
    </citation>
    <scope>NUCLEOTIDE SEQUENCE</scope>
    <source>
        <strain evidence="6">CGMCC 4.3508</strain>
    </source>
</reference>
<dbReference type="PRINTS" id="PR00455">
    <property type="entry name" value="HTHTETR"/>
</dbReference>
<dbReference type="AlphaFoldDB" id="A0A917RVU7"/>
<dbReference type="PANTHER" id="PTHR30055">
    <property type="entry name" value="HTH-TYPE TRANSCRIPTIONAL REGULATOR RUTR"/>
    <property type="match status" value="1"/>
</dbReference>
<dbReference type="GO" id="GO:0003700">
    <property type="term" value="F:DNA-binding transcription factor activity"/>
    <property type="evidence" value="ECO:0007669"/>
    <property type="project" value="TreeGrafter"/>
</dbReference>
<sequence>MANRRTDDHVTAGRDTKRAIRDAAVRLFVAKGFEETSLREVADAVGITKPSLYYHYASKLKLLVAIVNPLLDDMRALAEEVEQLTPDAEGRRAVLQTYIRAMIRHRDAGEMMVRNAVPIINALADQYPVIVDANKVLRNWLAGPDPTVVRLLRAGAAMEILTVALISNEIAQDAGDDVVEATLLDAAIAALQPGAD</sequence>
<name>A0A917RVU7_9NOCA</name>
<keyword evidence="7" id="KW-1185">Reference proteome</keyword>
<protein>
    <recommendedName>
        <fullName evidence="5">HTH tetR-type domain-containing protein</fullName>
    </recommendedName>
</protein>
<evidence type="ECO:0000313" key="6">
    <source>
        <dbReference type="EMBL" id="GGL37814.1"/>
    </source>
</evidence>
<dbReference type="PROSITE" id="PS50977">
    <property type="entry name" value="HTH_TETR_2"/>
    <property type="match status" value="1"/>
</dbReference>
<evidence type="ECO:0000256" key="1">
    <source>
        <dbReference type="ARBA" id="ARBA00023015"/>
    </source>
</evidence>
<dbReference type="RefSeq" id="WP_058854757.1">
    <property type="nucleotide sequence ID" value="NZ_BMMH01000020.1"/>
</dbReference>
<dbReference type="Gene3D" id="1.10.357.10">
    <property type="entry name" value="Tetracycline Repressor, domain 2"/>
    <property type="match status" value="1"/>
</dbReference>
<gene>
    <name evidence="6" type="ORF">GCM10011588_60610</name>
</gene>
<keyword evidence="2 4" id="KW-0238">DNA-binding</keyword>
<keyword evidence="1" id="KW-0805">Transcription regulation</keyword>
<dbReference type="GO" id="GO:0000976">
    <property type="term" value="F:transcription cis-regulatory region binding"/>
    <property type="evidence" value="ECO:0007669"/>
    <property type="project" value="TreeGrafter"/>
</dbReference>
<dbReference type="SUPFAM" id="SSF46689">
    <property type="entry name" value="Homeodomain-like"/>
    <property type="match status" value="1"/>
</dbReference>
<keyword evidence="3" id="KW-0804">Transcription</keyword>
<accession>A0A917RVU7</accession>
<dbReference type="InterPro" id="IPR050109">
    <property type="entry name" value="HTH-type_TetR-like_transc_reg"/>
</dbReference>
<evidence type="ECO:0000256" key="2">
    <source>
        <dbReference type="ARBA" id="ARBA00023125"/>
    </source>
</evidence>
<comment type="caution">
    <text evidence="6">The sequence shown here is derived from an EMBL/GenBank/DDBJ whole genome shotgun (WGS) entry which is preliminary data.</text>
</comment>
<evidence type="ECO:0000256" key="4">
    <source>
        <dbReference type="PROSITE-ProRule" id="PRU00335"/>
    </source>
</evidence>
<evidence type="ECO:0000259" key="5">
    <source>
        <dbReference type="PROSITE" id="PS50977"/>
    </source>
</evidence>
<feature type="domain" description="HTH tetR-type" evidence="5">
    <location>
        <begin position="14"/>
        <end position="74"/>
    </location>
</feature>
<reference evidence="6" key="2">
    <citation type="submission" date="2020-09" db="EMBL/GenBank/DDBJ databases">
        <authorList>
            <person name="Sun Q."/>
            <person name="Zhou Y."/>
        </authorList>
    </citation>
    <scope>NUCLEOTIDE SEQUENCE</scope>
    <source>
        <strain evidence="6">CGMCC 4.3508</strain>
    </source>
</reference>
<dbReference type="Proteomes" id="UP000638263">
    <property type="component" value="Unassembled WGS sequence"/>
</dbReference>
<proteinExistence type="predicted"/>
<dbReference type="Pfam" id="PF00440">
    <property type="entry name" value="TetR_N"/>
    <property type="match status" value="1"/>
</dbReference>
<dbReference type="EMBL" id="BMMH01000020">
    <property type="protein sequence ID" value="GGL37814.1"/>
    <property type="molecule type" value="Genomic_DNA"/>
</dbReference>
<dbReference type="InterPro" id="IPR009057">
    <property type="entry name" value="Homeodomain-like_sf"/>
</dbReference>
<evidence type="ECO:0000256" key="3">
    <source>
        <dbReference type="ARBA" id="ARBA00023163"/>
    </source>
</evidence>
<organism evidence="6 7">
    <name type="scientific">Nocardia jinanensis</name>
    <dbReference type="NCBI Taxonomy" id="382504"/>
    <lineage>
        <taxon>Bacteria</taxon>
        <taxon>Bacillati</taxon>
        <taxon>Actinomycetota</taxon>
        <taxon>Actinomycetes</taxon>
        <taxon>Mycobacteriales</taxon>
        <taxon>Nocardiaceae</taxon>
        <taxon>Nocardia</taxon>
    </lineage>
</organism>
<dbReference type="InterPro" id="IPR001647">
    <property type="entry name" value="HTH_TetR"/>
</dbReference>
<dbReference type="PANTHER" id="PTHR30055:SF234">
    <property type="entry name" value="HTH-TYPE TRANSCRIPTIONAL REGULATOR BETI"/>
    <property type="match status" value="1"/>
</dbReference>